<dbReference type="Proteomes" id="UP000010408">
    <property type="component" value="Unassembled WGS sequence"/>
</dbReference>
<keyword evidence="1" id="KW-0472">Membrane</keyword>
<keyword evidence="1" id="KW-1133">Transmembrane helix</keyword>
<accession>L1NA81</accession>
<gene>
    <name evidence="2" type="ORF">HMPREF9134_01515</name>
</gene>
<dbReference type="HOGENOM" id="CLU_3102092_0_0_10"/>
<dbReference type="AlphaFoldDB" id="L1NA81"/>
<comment type="caution">
    <text evidence="2">The sequence shown here is derived from an EMBL/GenBank/DDBJ whole genome shotgun (WGS) entry which is preliminary data.</text>
</comment>
<evidence type="ECO:0000313" key="3">
    <source>
        <dbReference type="Proteomes" id="UP000010408"/>
    </source>
</evidence>
<name>L1NA81_9PORP</name>
<sequence length="51" mass="5696">MTSFIRLAFACDFFLSSIAFGLTFPLFPLLLVATLWWSPLVFPLRGLSPCA</sequence>
<proteinExistence type="predicted"/>
<dbReference type="EMBL" id="AMEQ01000040">
    <property type="protein sequence ID" value="EKY00185.1"/>
    <property type="molecule type" value="Genomic_DNA"/>
</dbReference>
<protein>
    <submittedName>
        <fullName evidence="2">Uncharacterized protein</fullName>
    </submittedName>
</protein>
<organism evidence="2 3">
    <name type="scientific">Porphyromonas catoniae F0037</name>
    <dbReference type="NCBI Taxonomy" id="1127696"/>
    <lineage>
        <taxon>Bacteria</taxon>
        <taxon>Pseudomonadati</taxon>
        <taxon>Bacteroidota</taxon>
        <taxon>Bacteroidia</taxon>
        <taxon>Bacteroidales</taxon>
        <taxon>Porphyromonadaceae</taxon>
        <taxon>Porphyromonas</taxon>
    </lineage>
</organism>
<keyword evidence="1" id="KW-0812">Transmembrane</keyword>
<reference evidence="2 3" key="1">
    <citation type="submission" date="2012-05" db="EMBL/GenBank/DDBJ databases">
        <authorList>
            <person name="Weinstock G."/>
            <person name="Sodergren E."/>
            <person name="Lobos E.A."/>
            <person name="Fulton L."/>
            <person name="Fulton R."/>
            <person name="Courtney L."/>
            <person name="Fronick C."/>
            <person name="O'Laughlin M."/>
            <person name="Godfrey J."/>
            <person name="Wilson R.M."/>
            <person name="Miner T."/>
            <person name="Farmer C."/>
            <person name="Delehaunty K."/>
            <person name="Cordes M."/>
            <person name="Minx P."/>
            <person name="Tomlinson C."/>
            <person name="Chen J."/>
            <person name="Wollam A."/>
            <person name="Pepin K.H."/>
            <person name="Bhonagiri V."/>
            <person name="Zhang X."/>
            <person name="Suruliraj S."/>
            <person name="Warren W."/>
            <person name="Mitreva M."/>
            <person name="Mardis E.R."/>
            <person name="Wilson R.K."/>
        </authorList>
    </citation>
    <scope>NUCLEOTIDE SEQUENCE [LARGE SCALE GENOMIC DNA]</scope>
    <source>
        <strain evidence="2 3">F0037</strain>
    </source>
</reference>
<evidence type="ECO:0000256" key="1">
    <source>
        <dbReference type="SAM" id="Phobius"/>
    </source>
</evidence>
<evidence type="ECO:0000313" key="2">
    <source>
        <dbReference type="EMBL" id="EKY00185.1"/>
    </source>
</evidence>
<feature type="transmembrane region" description="Helical" evidence="1">
    <location>
        <begin position="7"/>
        <end position="37"/>
    </location>
</feature>